<dbReference type="PANTHER" id="PTHR36834">
    <property type="entry name" value="MEMBRANE PROTEIN-RELATED"/>
    <property type="match status" value="1"/>
</dbReference>
<keyword evidence="1" id="KW-0812">Transmembrane</keyword>
<comment type="caution">
    <text evidence="3">The sequence shown here is derived from an EMBL/GenBank/DDBJ whole genome shotgun (WGS) entry which is preliminary data.</text>
</comment>
<organism evidence="3 4">
    <name type="scientific">Lacrimispora defluvii</name>
    <dbReference type="NCBI Taxonomy" id="2719233"/>
    <lineage>
        <taxon>Bacteria</taxon>
        <taxon>Bacillati</taxon>
        <taxon>Bacillota</taxon>
        <taxon>Clostridia</taxon>
        <taxon>Lachnospirales</taxon>
        <taxon>Lachnospiraceae</taxon>
        <taxon>Lacrimispora</taxon>
    </lineage>
</organism>
<gene>
    <name evidence="3" type="ORF">G9470_18590</name>
</gene>
<evidence type="ECO:0000256" key="1">
    <source>
        <dbReference type="SAM" id="Phobius"/>
    </source>
</evidence>
<feature type="transmembrane region" description="Helical" evidence="1">
    <location>
        <begin position="48"/>
        <end position="67"/>
    </location>
</feature>
<sequence length="474" mass="54053">MGVHDIFNMLIKWTVPVILFMTACLTLFLICYKLFYQKLLLGKRKISWPRFILAILLLGYLFLVFVITTLSRGGNYSGQINLNLISGYLDVWNSWSSTSFLLLVYNIAMLIPLGFLLPLISLKFRTWKAVLFSAMIYTMFIEVFQLISHRGIFELDDLVHNIIGAIAGYLIIKIFLDFKNEKKFRKSTMIKAAIIPMFYVCLFGGAILVYNLQEFGNMSIRPSEGTDISGVSISCEVDLTKNRSEVPIFYNVNADQPKRAFNIISVLQRTINLPQIHRIGNNGENKQYEFLGDDNVTSSLIYFKGDGTWWLSDDEPADIDSKATDADTRNKIEKMLKENSFIPANAILECDQNGTFRWDASAVDPTRMKKDFLNGMVMVDVRASGKISMLHYGLTENKYVRQVQTISPMEAYKKVMNGEFDSYRPYVSGDKIQITGMQMRYMYDSKGYYQPVYEFTGSLNGEEGACSIMIPALP</sequence>
<proteinExistence type="predicted"/>
<accession>A0ABX1VY85</accession>
<dbReference type="InterPro" id="IPR053150">
    <property type="entry name" value="Teicoplanin_resist-assoc"/>
</dbReference>
<feature type="transmembrane region" description="Helical" evidence="1">
    <location>
        <begin position="188"/>
        <end position="210"/>
    </location>
</feature>
<dbReference type="PANTHER" id="PTHR36834:SF1">
    <property type="entry name" value="INTEGRAL MEMBRANE PROTEIN"/>
    <property type="match status" value="1"/>
</dbReference>
<keyword evidence="1" id="KW-1133">Transmembrane helix</keyword>
<feature type="transmembrane region" description="Helical" evidence="1">
    <location>
        <begin position="100"/>
        <end position="122"/>
    </location>
</feature>
<keyword evidence="4" id="KW-1185">Reference proteome</keyword>
<feature type="transmembrane region" description="Helical" evidence="1">
    <location>
        <begin position="129"/>
        <end position="147"/>
    </location>
</feature>
<keyword evidence="1" id="KW-0472">Membrane</keyword>
<dbReference type="InterPro" id="IPR006976">
    <property type="entry name" value="VanZ-like"/>
</dbReference>
<evidence type="ECO:0000259" key="2">
    <source>
        <dbReference type="Pfam" id="PF04892"/>
    </source>
</evidence>
<evidence type="ECO:0000313" key="3">
    <source>
        <dbReference type="EMBL" id="NNJ31787.1"/>
    </source>
</evidence>
<feature type="domain" description="VanZ-like" evidence="2">
    <location>
        <begin position="58"/>
        <end position="175"/>
    </location>
</feature>
<reference evidence="3 4" key="1">
    <citation type="submission" date="2020-03" db="EMBL/GenBank/DDBJ databases">
        <title>Genome Sequence of industrial isolate, B5A.</title>
        <authorList>
            <person name="Sharma S."/>
            <person name="Patil P.B."/>
            <person name="Korpole S."/>
        </authorList>
    </citation>
    <scope>NUCLEOTIDE SEQUENCE [LARGE SCALE GENOMIC DNA]</scope>
    <source>
        <strain evidence="3 4">PI-S10-B5A</strain>
    </source>
</reference>
<dbReference type="EMBL" id="JAAOXG010000039">
    <property type="protein sequence ID" value="NNJ31787.1"/>
    <property type="molecule type" value="Genomic_DNA"/>
</dbReference>
<evidence type="ECO:0000313" key="4">
    <source>
        <dbReference type="Proteomes" id="UP000539052"/>
    </source>
</evidence>
<feature type="transmembrane region" description="Helical" evidence="1">
    <location>
        <begin position="159"/>
        <end position="176"/>
    </location>
</feature>
<dbReference type="Proteomes" id="UP000539052">
    <property type="component" value="Unassembled WGS sequence"/>
</dbReference>
<name>A0ABX1VY85_9FIRM</name>
<feature type="transmembrane region" description="Helical" evidence="1">
    <location>
        <begin position="13"/>
        <end position="36"/>
    </location>
</feature>
<protein>
    <recommendedName>
        <fullName evidence="2">VanZ-like domain-containing protein</fullName>
    </recommendedName>
</protein>
<dbReference type="Pfam" id="PF04892">
    <property type="entry name" value="VanZ"/>
    <property type="match status" value="1"/>
</dbReference>
<dbReference type="RefSeq" id="WP_170822900.1">
    <property type="nucleotide sequence ID" value="NZ_JAAOXG010000039.1"/>
</dbReference>